<dbReference type="AlphaFoldDB" id="S8FZL3"/>
<evidence type="ECO:0008006" key="4">
    <source>
        <dbReference type="Google" id="ProtNLM"/>
    </source>
</evidence>
<organism evidence="2 3">
    <name type="scientific">Fomitopsis schrenkii</name>
    <name type="common">Brown rot fungus</name>
    <dbReference type="NCBI Taxonomy" id="2126942"/>
    <lineage>
        <taxon>Eukaryota</taxon>
        <taxon>Fungi</taxon>
        <taxon>Dikarya</taxon>
        <taxon>Basidiomycota</taxon>
        <taxon>Agaricomycotina</taxon>
        <taxon>Agaricomycetes</taxon>
        <taxon>Polyporales</taxon>
        <taxon>Fomitopsis</taxon>
    </lineage>
</organism>
<dbReference type="EMBL" id="KE504129">
    <property type="protein sequence ID" value="EPT03590.1"/>
    <property type="molecule type" value="Genomic_DNA"/>
</dbReference>
<keyword evidence="3" id="KW-1185">Reference proteome</keyword>
<dbReference type="Pfam" id="PF04090">
    <property type="entry name" value="Rrn11"/>
    <property type="match status" value="1"/>
</dbReference>
<feature type="region of interest" description="Disordered" evidence="1">
    <location>
        <begin position="203"/>
        <end position="234"/>
    </location>
</feature>
<gene>
    <name evidence="2" type="ORF">FOMPIDRAFT_1046629</name>
</gene>
<dbReference type="InParanoid" id="S8FZL3"/>
<proteinExistence type="predicted"/>
<reference evidence="2 3" key="1">
    <citation type="journal article" date="2012" name="Science">
        <title>The Paleozoic origin of enzymatic lignin decomposition reconstructed from 31 fungal genomes.</title>
        <authorList>
            <person name="Floudas D."/>
            <person name="Binder M."/>
            <person name="Riley R."/>
            <person name="Barry K."/>
            <person name="Blanchette R.A."/>
            <person name="Henrissat B."/>
            <person name="Martinez A.T."/>
            <person name="Otillar R."/>
            <person name="Spatafora J.W."/>
            <person name="Yadav J.S."/>
            <person name="Aerts A."/>
            <person name="Benoit I."/>
            <person name="Boyd A."/>
            <person name="Carlson A."/>
            <person name="Copeland A."/>
            <person name="Coutinho P.M."/>
            <person name="de Vries R.P."/>
            <person name="Ferreira P."/>
            <person name="Findley K."/>
            <person name="Foster B."/>
            <person name="Gaskell J."/>
            <person name="Glotzer D."/>
            <person name="Gorecki P."/>
            <person name="Heitman J."/>
            <person name="Hesse C."/>
            <person name="Hori C."/>
            <person name="Igarashi K."/>
            <person name="Jurgens J.A."/>
            <person name="Kallen N."/>
            <person name="Kersten P."/>
            <person name="Kohler A."/>
            <person name="Kuees U."/>
            <person name="Kumar T.K.A."/>
            <person name="Kuo A."/>
            <person name="LaButti K."/>
            <person name="Larrondo L.F."/>
            <person name="Lindquist E."/>
            <person name="Ling A."/>
            <person name="Lombard V."/>
            <person name="Lucas S."/>
            <person name="Lundell T."/>
            <person name="Martin R."/>
            <person name="McLaughlin D.J."/>
            <person name="Morgenstern I."/>
            <person name="Morin E."/>
            <person name="Murat C."/>
            <person name="Nagy L.G."/>
            <person name="Nolan M."/>
            <person name="Ohm R.A."/>
            <person name="Patyshakuliyeva A."/>
            <person name="Rokas A."/>
            <person name="Ruiz-Duenas F.J."/>
            <person name="Sabat G."/>
            <person name="Salamov A."/>
            <person name="Samejima M."/>
            <person name="Schmutz J."/>
            <person name="Slot J.C."/>
            <person name="St John F."/>
            <person name="Stenlid J."/>
            <person name="Sun H."/>
            <person name="Sun S."/>
            <person name="Syed K."/>
            <person name="Tsang A."/>
            <person name="Wiebenga A."/>
            <person name="Young D."/>
            <person name="Pisabarro A."/>
            <person name="Eastwood D.C."/>
            <person name="Martin F."/>
            <person name="Cullen D."/>
            <person name="Grigoriev I.V."/>
            <person name="Hibbett D.S."/>
        </authorList>
    </citation>
    <scope>NUCLEOTIDE SEQUENCE</scope>
    <source>
        <strain evidence="3">FP-58527</strain>
    </source>
</reference>
<evidence type="ECO:0000256" key="1">
    <source>
        <dbReference type="SAM" id="MobiDB-lite"/>
    </source>
</evidence>
<dbReference type="PANTHER" id="PTHR28244:SF1">
    <property type="entry name" value="RNA POLYMERASE I-SPECIFIC TRANSCRIPTION INITIATION FACTOR RRN11"/>
    <property type="match status" value="1"/>
</dbReference>
<dbReference type="FunCoup" id="S8FZL3">
    <property type="interactions" value="44"/>
</dbReference>
<dbReference type="GO" id="GO:0001181">
    <property type="term" value="F:RNA polymerase I general transcription initiation factor activity"/>
    <property type="evidence" value="ECO:0007669"/>
    <property type="project" value="InterPro"/>
</dbReference>
<dbReference type="STRING" id="743788.S8FZL3"/>
<evidence type="ECO:0000313" key="2">
    <source>
        <dbReference type="EMBL" id="EPT03590.1"/>
    </source>
</evidence>
<evidence type="ECO:0000313" key="3">
    <source>
        <dbReference type="Proteomes" id="UP000015241"/>
    </source>
</evidence>
<dbReference type="GO" id="GO:0017025">
    <property type="term" value="F:TBP-class protein binding"/>
    <property type="evidence" value="ECO:0007669"/>
    <property type="project" value="TreeGrafter"/>
</dbReference>
<protein>
    <recommendedName>
        <fullName evidence="4">ER membrane protein complex subunit 2</fullName>
    </recommendedName>
</protein>
<dbReference type="InterPro" id="IPR011990">
    <property type="entry name" value="TPR-like_helical_dom_sf"/>
</dbReference>
<sequence>MPQSEHSPLFTSSNVPRPTTARKVHIRRLIDVLQLSLLRRDYDRARRAWAILIRCKEIDWKDMWKTAVALLADPGDDDQEENDRRIAFLSIVVRQHPDDKETILKELVLRLIQAGQHRRALDELDLYLPLFPFQDNPVMHTYAGLLALYLAQPSISTSNDGAQWNAGLLSAARAHFERTKWIDPENTVATGFLEQLPNITQIMQTQQAAESDDEGQSGSMDIDDPKQRRKRVKT</sequence>
<dbReference type="InterPro" id="IPR053029">
    <property type="entry name" value="RNA_pol_I-specific_init_factor"/>
</dbReference>
<accession>S8FZL3</accession>
<dbReference type="GO" id="GO:0001164">
    <property type="term" value="F:RNA polymerase I core promoter sequence-specific DNA binding"/>
    <property type="evidence" value="ECO:0007669"/>
    <property type="project" value="InterPro"/>
</dbReference>
<dbReference type="InterPro" id="IPR007224">
    <property type="entry name" value="TIF_Rrn11"/>
</dbReference>
<dbReference type="GO" id="GO:0042790">
    <property type="term" value="P:nucleolar large rRNA transcription by RNA polymerase I"/>
    <property type="evidence" value="ECO:0007669"/>
    <property type="project" value="TreeGrafter"/>
</dbReference>
<dbReference type="Gene3D" id="1.25.40.10">
    <property type="entry name" value="Tetratricopeptide repeat domain"/>
    <property type="match status" value="1"/>
</dbReference>
<dbReference type="eggNOG" id="ENOG502S8YE">
    <property type="taxonomic scope" value="Eukaryota"/>
</dbReference>
<name>S8FZL3_FOMSC</name>
<dbReference type="OrthoDB" id="2159786at2759"/>
<dbReference type="PANTHER" id="PTHR28244">
    <property type="entry name" value="RNA POLYMERASE I-SPECIFIC TRANSCRIPTION INITIATION FACTOR RRN11"/>
    <property type="match status" value="1"/>
</dbReference>
<dbReference type="HOGENOM" id="CLU_081658_0_0_1"/>
<dbReference type="GO" id="GO:0070860">
    <property type="term" value="C:RNA polymerase I core factor complex"/>
    <property type="evidence" value="ECO:0007669"/>
    <property type="project" value="TreeGrafter"/>
</dbReference>
<dbReference type="Proteomes" id="UP000015241">
    <property type="component" value="Unassembled WGS sequence"/>
</dbReference>